<protein>
    <submittedName>
        <fullName evidence="2">Uncharacterized protein</fullName>
    </submittedName>
</protein>
<feature type="compositionally biased region" description="Basic and acidic residues" evidence="1">
    <location>
        <begin position="22"/>
        <end position="33"/>
    </location>
</feature>
<dbReference type="EMBL" id="JAYKXH010000023">
    <property type="protein sequence ID" value="KAK7126127.1"/>
    <property type="molecule type" value="Genomic_DNA"/>
</dbReference>
<accession>A0AAN9C8Q7</accession>
<reference evidence="2 3" key="1">
    <citation type="submission" date="2024-02" db="EMBL/GenBank/DDBJ databases">
        <title>Chromosome-level genome assembly of the Eurasian Minnow (Phoxinus phoxinus).</title>
        <authorList>
            <person name="Oriowo T.O."/>
            <person name="Martin S."/>
            <person name="Stange M."/>
            <person name="Chrysostomakis Y."/>
            <person name="Brown T."/>
            <person name="Winkler S."/>
            <person name="Kukowka S."/>
            <person name="Myers E.W."/>
            <person name="Bohne A."/>
        </authorList>
    </citation>
    <scope>NUCLEOTIDE SEQUENCE [LARGE SCALE GENOMIC DNA]</scope>
    <source>
        <strain evidence="2">ZFMK-TIS-60720</strain>
        <tissue evidence="2">Whole Organism</tissue>
    </source>
</reference>
<feature type="region of interest" description="Disordered" evidence="1">
    <location>
        <begin position="1"/>
        <end position="59"/>
    </location>
</feature>
<dbReference type="Proteomes" id="UP001364617">
    <property type="component" value="Unassembled WGS sequence"/>
</dbReference>
<gene>
    <name evidence="2" type="ORF">R3I93_021494</name>
</gene>
<sequence>MESREERSRRFRPQLHWSNILGKRESIDKRPNFSHDSGGPERCQTDKSEEIHDKKTTTQ</sequence>
<dbReference type="AlphaFoldDB" id="A0AAN9C8Q7"/>
<evidence type="ECO:0000313" key="2">
    <source>
        <dbReference type="EMBL" id="KAK7126127.1"/>
    </source>
</evidence>
<proteinExistence type="predicted"/>
<feature type="compositionally biased region" description="Basic and acidic residues" evidence="1">
    <location>
        <begin position="43"/>
        <end position="59"/>
    </location>
</feature>
<organism evidence="2 3">
    <name type="scientific">Phoxinus phoxinus</name>
    <name type="common">Eurasian minnow</name>
    <dbReference type="NCBI Taxonomy" id="58324"/>
    <lineage>
        <taxon>Eukaryota</taxon>
        <taxon>Metazoa</taxon>
        <taxon>Chordata</taxon>
        <taxon>Craniata</taxon>
        <taxon>Vertebrata</taxon>
        <taxon>Euteleostomi</taxon>
        <taxon>Actinopterygii</taxon>
        <taxon>Neopterygii</taxon>
        <taxon>Teleostei</taxon>
        <taxon>Ostariophysi</taxon>
        <taxon>Cypriniformes</taxon>
        <taxon>Leuciscidae</taxon>
        <taxon>Phoxininae</taxon>
        <taxon>Phoxinus</taxon>
    </lineage>
</organism>
<comment type="caution">
    <text evidence="2">The sequence shown here is derived from an EMBL/GenBank/DDBJ whole genome shotgun (WGS) entry which is preliminary data.</text>
</comment>
<name>A0AAN9C8Q7_9TELE</name>
<keyword evidence="3" id="KW-1185">Reference proteome</keyword>
<evidence type="ECO:0000256" key="1">
    <source>
        <dbReference type="SAM" id="MobiDB-lite"/>
    </source>
</evidence>
<evidence type="ECO:0000313" key="3">
    <source>
        <dbReference type="Proteomes" id="UP001364617"/>
    </source>
</evidence>